<dbReference type="CDD" id="cd09272">
    <property type="entry name" value="RNase_HI_RT_Ty1"/>
    <property type="match status" value="1"/>
</dbReference>
<accession>A0A9D4W982</accession>
<sequence length="289" mass="32709">MMALRDAFEGLHGSIMHRNPLHNVDSVFNELLAEEIKLKSHSNLISDKGVLSTPSSIFAAPFHKGRPQGRVGLSIDECAFCKEKGFGSISTPNLSFSDVYYIPKPTLTDVTATPDTDIPLVPMTTQEPSTTVDPQLPRYPSCDLHWAVVLRTCHYIRGTQFQSLLFPSSSSLELHAYFDADWVGDPRDQAKYRAIISITTRIVWLRRLLFDMDVILSKPTPMDCDNKSVTQIAYNSVFHEHTKYIEIDCHFTHHHLEHETITILLVSSALQIVDLFTKTHSIKHFPSFD</sequence>
<dbReference type="Proteomes" id="UP001058974">
    <property type="component" value="Chromosome 6"/>
</dbReference>
<evidence type="ECO:0000313" key="1">
    <source>
        <dbReference type="EMBL" id="KAI5397382.1"/>
    </source>
</evidence>
<comment type="caution">
    <text evidence="1">The sequence shown here is derived from an EMBL/GenBank/DDBJ whole genome shotgun (WGS) entry which is preliminary data.</text>
</comment>
<name>A0A9D4W982_PEA</name>
<evidence type="ECO:0000313" key="2">
    <source>
        <dbReference type="Proteomes" id="UP001058974"/>
    </source>
</evidence>
<dbReference type="PANTHER" id="PTHR11439">
    <property type="entry name" value="GAG-POL-RELATED RETROTRANSPOSON"/>
    <property type="match status" value="1"/>
</dbReference>
<organism evidence="1 2">
    <name type="scientific">Pisum sativum</name>
    <name type="common">Garden pea</name>
    <name type="synonym">Lathyrus oleraceus</name>
    <dbReference type="NCBI Taxonomy" id="3888"/>
    <lineage>
        <taxon>Eukaryota</taxon>
        <taxon>Viridiplantae</taxon>
        <taxon>Streptophyta</taxon>
        <taxon>Embryophyta</taxon>
        <taxon>Tracheophyta</taxon>
        <taxon>Spermatophyta</taxon>
        <taxon>Magnoliopsida</taxon>
        <taxon>eudicotyledons</taxon>
        <taxon>Gunneridae</taxon>
        <taxon>Pentapetalae</taxon>
        <taxon>rosids</taxon>
        <taxon>fabids</taxon>
        <taxon>Fabales</taxon>
        <taxon>Fabaceae</taxon>
        <taxon>Papilionoideae</taxon>
        <taxon>50 kb inversion clade</taxon>
        <taxon>NPAAA clade</taxon>
        <taxon>Hologalegina</taxon>
        <taxon>IRL clade</taxon>
        <taxon>Fabeae</taxon>
        <taxon>Lathyrus</taxon>
    </lineage>
</organism>
<dbReference type="PANTHER" id="PTHR11439:SF461">
    <property type="entry name" value="OS10G0432200 PROTEIN"/>
    <property type="match status" value="1"/>
</dbReference>
<gene>
    <name evidence="1" type="ORF">KIW84_063264</name>
</gene>
<dbReference type="Gramene" id="Psat06G0326400-T1">
    <property type="protein sequence ID" value="KAI5397382.1"/>
    <property type="gene ID" value="KIW84_063264"/>
</dbReference>
<reference evidence="1 2" key="1">
    <citation type="journal article" date="2022" name="Nat. Genet.">
        <title>Improved pea reference genome and pan-genome highlight genomic features and evolutionary characteristics.</title>
        <authorList>
            <person name="Yang T."/>
            <person name="Liu R."/>
            <person name="Luo Y."/>
            <person name="Hu S."/>
            <person name="Wang D."/>
            <person name="Wang C."/>
            <person name="Pandey M.K."/>
            <person name="Ge S."/>
            <person name="Xu Q."/>
            <person name="Li N."/>
            <person name="Li G."/>
            <person name="Huang Y."/>
            <person name="Saxena R.K."/>
            <person name="Ji Y."/>
            <person name="Li M."/>
            <person name="Yan X."/>
            <person name="He Y."/>
            <person name="Liu Y."/>
            <person name="Wang X."/>
            <person name="Xiang C."/>
            <person name="Varshney R.K."/>
            <person name="Ding H."/>
            <person name="Gao S."/>
            <person name="Zong X."/>
        </authorList>
    </citation>
    <scope>NUCLEOTIDE SEQUENCE [LARGE SCALE GENOMIC DNA]</scope>
    <source>
        <strain evidence="1 2">cv. Zhongwan 6</strain>
    </source>
</reference>
<proteinExistence type="predicted"/>
<keyword evidence="2" id="KW-1185">Reference proteome</keyword>
<protein>
    <submittedName>
        <fullName evidence="1">Uncharacterized protein</fullName>
    </submittedName>
</protein>
<dbReference type="EMBL" id="JAMSHJ010000006">
    <property type="protein sequence ID" value="KAI5397382.1"/>
    <property type="molecule type" value="Genomic_DNA"/>
</dbReference>
<dbReference type="AlphaFoldDB" id="A0A9D4W982"/>